<dbReference type="Gene3D" id="1.10.10.10">
    <property type="entry name" value="Winged helix-like DNA-binding domain superfamily/Winged helix DNA-binding domain"/>
    <property type="match status" value="1"/>
</dbReference>
<proteinExistence type="predicted"/>
<keyword evidence="1 6" id="KW-0489">Methyltransferase</keyword>
<keyword evidence="2 6" id="KW-0808">Transferase</keyword>
<dbReference type="GO" id="GO:0008171">
    <property type="term" value="F:O-methyltransferase activity"/>
    <property type="evidence" value="ECO:0007669"/>
    <property type="project" value="InterPro"/>
</dbReference>
<reference evidence="6 7" key="1">
    <citation type="submission" date="2019-09" db="EMBL/GenBank/DDBJ databases">
        <title>The hologenome of the rock-dwelling lichen Lasallia pustulata.</title>
        <authorList>
            <person name="Greshake Tzovaras B."/>
            <person name="Segers F."/>
            <person name="Bicker A."/>
            <person name="Dal Grande F."/>
            <person name="Otte J."/>
            <person name="Hankeln T."/>
            <person name="Schmitt I."/>
            <person name="Ebersberger I."/>
        </authorList>
    </citation>
    <scope>NUCLEOTIDE SEQUENCE [LARGE SCALE GENOMIC DNA]</scope>
    <source>
        <strain evidence="6">A1-1</strain>
    </source>
</reference>
<evidence type="ECO:0000256" key="1">
    <source>
        <dbReference type="ARBA" id="ARBA00022603"/>
    </source>
</evidence>
<dbReference type="OrthoDB" id="1606438at2759"/>
<sequence length="471" mass="51664">MTSNMSIGQPGPHQRLLNDPSPRCSLGTLPSLTCPSNSWLPTMATQPLDLETLAESCLQSAKAIKTFLKTNGHDSNSLAFGPLALSAFPKCDAATEQARNSLRDAARTMYELATGPEQCLVESSLLSLQYISSMRYLCHFSIPDSVPDTGDIDFLSLAKACAVDPVQLKQALRFAMTNRVFCEPTPDHVAHTVGSRLLKDGDPMRASVQWLTEDCAPLATHQLDAIAKWGHGSQEANQTAVNSAYGGDGSFYDFIQSDPVRVRRFGKTIQQVLQQPASSIKHIQPGFDWISLGDATVVDVGGHVGNCAVAIAQAAPKLRLIVQDRPEVVAIAQDPKTSVVPAELQDRITFEAHDFYLPQKTPADVYFYRKTLLNHTDKYATTIIQALSPMLKAGNRLLIMDFVQSDGPIEATATNRYYRAVDLQMALYYNQGYRTLDEWKKLVSTSDSRLEFETSCTPPGSALAMISFIVR</sequence>
<evidence type="ECO:0000259" key="5">
    <source>
        <dbReference type="Pfam" id="PF00891"/>
    </source>
</evidence>
<evidence type="ECO:0000313" key="7">
    <source>
        <dbReference type="Proteomes" id="UP000324767"/>
    </source>
</evidence>
<dbReference type="InterPro" id="IPR029063">
    <property type="entry name" value="SAM-dependent_MTases_sf"/>
</dbReference>
<feature type="domain" description="O-methyltransferase C-terminal" evidence="5">
    <location>
        <begin position="235"/>
        <end position="445"/>
    </location>
</feature>
<dbReference type="SUPFAM" id="SSF53335">
    <property type="entry name" value="S-adenosyl-L-methionine-dependent methyltransferases"/>
    <property type="match status" value="1"/>
</dbReference>
<dbReference type="GO" id="GO:0032259">
    <property type="term" value="P:methylation"/>
    <property type="evidence" value="ECO:0007669"/>
    <property type="project" value="UniProtKB-KW"/>
</dbReference>
<dbReference type="PANTHER" id="PTHR43712:SF5">
    <property type="entry name" value="O-METHYLTRANSFERASE ASQN-RELATED"/>
    <property type="match status" value="1"/>
</dbReference>
<evidence type="ECO:0000256" key="3">
    <source>
        <dbReference type="ARBA" id="ARBA00022691"/>
    </source>
</evidence>
<dbReference type="InterPro" id="IPR016461">
    <property type="entry name" value="COMT-like"/>
</dbReference>
<dbReference type="Gene3D" id="3.40.50.150">
    <property type="entry name" value="Vaccinia Virus protein VP39"/>
    <property type="match status" value="1"/>
</dbReference>
<dbReference type="InterPro" id="IPR036388">
    <property type="entry name" value="WH-like_DNA-bd_sf"/>
</dbReference>
<dbReference type="InterPro" id="IPR001077">
    <property type="entry name" value="COMT_C"/>
</dbReference>
<accession>A0A5M8PHG2</accession>
<dbReference type="Pfam" id="PF00891">
    <property type="entry name" value="Methyltransf_2"/>
    <property type="match status" value="1"/>
</dbReference>
<dbReference type="Proteomes" id="UP000324767">
    <property type="component" value="Unassembled WGS sequence"/>
</dbReference>
<dbReference type="PROSITE" id="PS51683">
    <property type="entry name" value="SAM_OMT_II"/>
    <property type="match status" value="1"/>
</dbReference>
<gene>
    <name evidence="6" type="ORF">FRX48_07181</name>
</gene>
<dbReference type="AlphaFoldDB" id="A0A5M8PHG2"/>
<keyword evidence="3" id="KW-0949">S-adenosyl-L-methionine</keyword>
<comment type="caution">
    <text evidence="6">The sequence shown here is derived from an EMBL/GenBank/DDBJ whole genome shotgun (WGS) entry which is preliminary data.</text>
</comment>
<name>A0A5M8PHG2_9LECA</name>
<dbReference type="EMBL" id="VXIT01000012">
    <property type="protein sequence ID" value="KAA6408837.1"/>
    <property type="molecule type" value="Genomic_DNA"/>
</dbReference>
<feature type="region of interest" description="Disordered" evidence="4">
    <location>
        <begin position="1"/>
        <end position="22"/>
    </location>
</feature>
<evidence type="ECO:0000313" key="6">
    <source>
        <dbReference type="EMBL" id="KAA6408837.1"/>
    </source>
</evidence>
<protein>
    <submittedName>
        <fullName evidence="6">6-hydroxytryprostatin B O-methyltransferase</fullName>
    </submittedName>
</protein>
<dbReference type="PANTHER" id="PTHR43712">
    <property type="entry name" value="PUTATIVE (AFU_ORTHOLOGUE AFUA_4G14580)-RELATED"/>
    <property type="match status" value="1"/>
</dbReference>
<organism evidence="6 7">
    <name type="scientific">Lasallia pustulata</name>
    <dbReference type="NCBI Taxonomy" id="136370"/>
    <lineage>
        <taxon>Eukaryota</taxon>
        <taxon>Fungi</taxon>
        <taxon>Dikarya</taxon>
        <taxon>Ascomycota</taxon>
        <taxon>Pezizomycotina</taxon>
        <taxon>Lecanoromycetes</taxon>
        <taxon>OSLEUM clade</taxon>
        <taxon>Umbilicariomycetidae</taxon>
        <taxon>Umbilicariales</taxon>
        <taxon>Umbilicariaceae</taxon>
        <taxon>Lasallia</taxon>
    </lineage>
</organism>
<evidence type="ECO:0000256" key="4">
    <source>
        <dbReference type="SAM" id="MobiDB-lite"/>
    </source>
</evidence>
<evidence type="ECO:0000256" key="2">
    <source>
        <dbReference type="ARBA" id="ARBA00022679"/>
    </source>
</evidence>